<dbReference type="NCBIfam" id="TIGR01031">
    <property type="entry name" value="rpmF_bact"/>
    <property type="match status" value="1"/>
</dbReference>
<evidence type="ECO:0000256" key="2">
    <source>
        <dbReference type="ARBA" id="ARBA00022980"/>
    </source>
</evidence>
<dbReference type="Proteomes" id="UP001501423">
    <property type="component" value="Unassembled WGS sequence"/>
</dbReference>
<keyword evidence="3 5" id="KW-0687">Ribonucleoprotein</keyword>
<evidence type="ECO:0000313" key="7">
    <source>
        <dbReference type="EMBL" id="GAA2906290.1"/>
    </source>
</evidence>
<keyword evidence="2 5" id="KW-0689">Ribosomal protein</keyword>
<dbReference type="InterPro" id="IPR011332">
    <property type="entry name" value="Ribosomal_zn-bd"/>
</dbReference>
<dbReference type="SUPFAM" id="SSF57829">
    <property type="entry name" value="Zn-binding ribosomal proteins"/>
    <property type="match status" value="1"/>
</dbReference>
<gene>
    <name evidence="5" type="primary">rpmF</name>
    <name evidence="7" type="ORF">GCM10010478_00910</name>
</gene>
<evidence type="ECO:0000256" key="4">
    <source>
        <dbReference type="ARBA" id="ARBA00035178"/>
    </source>
</evidence>
<feature type="region of interest" description="Disordered" evidence="6">
    <location>
        <begin position="102"/>
        <end position="122"/>
    </location>
</feature>
<dbReference type="EMBL" id="BAAAVA010000001">
    <property type="protein sequence ID" value="GAA2906290.1"/>
    <property type="molecule type" value="Genomic_DNA"/>
</dbReference>
<dbReference type="HAMAP" id="MF_00340">
    <property type="entry name" value="Ribosomal_bL32"/>
    <property type="match status" value="1"/>
</dbReference>
<evidence type="ECO:0000256" key="5">
    <source>
        <dbReference type="HAMAP-Rule" id="MF_00340"/>
    </source>
</evidence>
<keyword evidence="8" id="KW-1185">Reference proteome</keyword>
<evidence type="ECO:0000256" key="6">
    <source>
        <dbReference type="SAM" id="MobiDB-lite"/>
    </source>
</evidence>
<reference evidence="7 8" key="1">
    <citation type="journal article" date="2019" name="Int. J. Syst. Evol. Microbiol.">
        <title>The Global Catalogue of Microorganisms (GCM) 10K type strain sequencing project: providing services to taxonomists for standard genome sequencing and annotation.</title>
        <authorList>
            <consortium name="The Broad Institute Genomics Platform"/>
            <consortium name="The Broad Institute Genome Sequencing Center for Infectious Disease"/>
            <person name="Wu L."/>
            <person name="Ma J."/>
        </authorList>
    </citation>
    <scope>NUCLEOTIDE SEQUENCE [LARGE SCALE GENOMIC DNA]</scope>
    <source>
        <strain evidence="7 8">JCM 9650</strain>
    </source>
</reference>
<sequence length="202" mass="21711">MFPVRCAGSGQGGATDGADGRPTEARPASGPAGGLLLTGGRPRGEPVCSVDELPVPPCNAFLRDCTSGHTPGAECRPSADSVLAREELFIDGRPALFRLAPEGSAESSAQPPKPVPFQSGTRHRHHNDIHFHVTSVSFTDHVPEVLMAVPKRKMSRSNTRHRRAQWKAVTPQLVTVTVDGVPHRVPQRLARAYERGLLRPEG</sequence>
<dbReference type="InterPro" id="IPR002677">
    <property type="entry name" value="Ribosomal_bL32"/>
</dbReference>
<protein>
    <recommendedName>
        <fullName evidence="4 5">Large ribosomal subunit protein bL32</fullName>
    </recommendedName>
</protein>
<organism evidence="7 8">
    <name type="scientific">Streptomyces erythrogriseus</name>
    <dbReference type="NCBI Taxonomy" id="284027"/>
    <lineage>
        <taxon>Bacteria</taxon>
        <taxon>Bacillati</taxon>
        <taxon>Actinomycetota</taxon>
        <taxon>Actinomycetes</taxon>
        <taxon>Kitasatosporales</taxon>
        <taxon>Streptomycetaceae</taxon>
        <taxon>Streptomyces</taxon>
        <taxon>Streptomyces griseoincarnatus group</taxon>
    </lineage>
</organism>
<evidence type="ECO:0000256" key="3">
    <source>
        <dbReference type="ARBA" id="ARBA00023274"/>
    </source>
</evidence>
<feature type="region of interest" description="Disordered" evidence="6">
    <location>
        <begin position="1"/>
        <end position="46"/>
    </location>
</feature>
<accession>A0ABN3W9X5</accession>
<comment type="caution">
    <text evidence="7">The sequence shown here is derived from an EMBL/GenBank/DDBJ whole genome shotgun (WGS) entry which is preliminary data.</text>
</comment>
<proteinExistence type="inferred from homology"/>
<name>A0ABN3W9X5_9ACTN</name>
<dbReference type="Pfam" id="PF01783">
    <property type="entry name" value="Ribosomal_L32p"/>
    <property type="match status" value="1"/>
</dbReference>
<comment type="similarity">
    <text evidence="1 5">Belongs to the bacterial ribosomal protein bL32 family.</text>
</comment>
<evidence type="ECO:0000256" key="1">
    <source>
        <dbReference type="ARBA" id="ARBA00008560"/>
    </source>
</evidence>
<evidence type="ECO:0000313" key="8">
    <source>
        <dbReference type="Proteomes" id="UP001501423"/>
    </source>
</evidence>